<dbReference type="CDD" id="cd00055">
    <property type="entry name" value="EGF_Lam"/>
    <property type="match status" value="1"/>
</dbReference>
<dbReference type="InterPro" id="IPR009030">
    <property type="entry name" value="Growth_fac_rcpt_cys_sf"/>
</dbReference>
<keyword evidence="5" id="KW-0424">Laminin EGF-like domain</keyword>
<dbReference type="SUPFAM" id="SSF57184">
    <property type="entry name" value="Growth factor receptor domain"/>
    <property type="match status" value="1"/>
</dbReference>
<name>A0A7J7K6M4_BUGNE</name>
<evidence type="ECO:0000256" key="2">
    <source>
        <dbReference type="ARBA" id="ARBA00022737"/>
    </source>
</evidence>
<keyword evidence="9" id="KW-1185">Reference proteome</keyword>
<dbReference type="AlphaFoldDB" id="A0A7J7K6M4"/>
<comment type="caution">
    <text evidence="8">The sequence shown here is derived from an EMBL/GenBank/DDBJ whole genome shotgun (WGS) entry which is preliminary data.</text>
</comment>
<dbReference type="EMBL" id="VXIV02001209">
    <property type="protein sequence ID" value="KAF6033897.1"/>
    <property type="molecule type" value="Genomic_DNA"/>
</dbReference>
<reference evidence="8" key="1">
    <citation type="submission" date="2020-06" db="EMBL/GenBank/DDBJ databases">
        <title>Draft genome of Bugula neritina, a colonial animal packing powerful symbionts and potential medicines.</title>
        <authorList>
            <person name="Rayko M."/>
        </authorList>
    </citation>
    <scope>NUCLEOTIDE SEQUENCE [LARGE SCALE GENOMIC DNA]</scope>
    <source>
        <strain evidence="8">Kwan_BN1</strain>
    </source>
</reference>
<dbReference type="OrthoDB" id="6159857at2759"/>
<evidence type="ECO:0000259" key="7">
    <source>
        <dbReference type="SMART" id="SM00180"/>
    </source>
</evidence>
<keyword evidence="4" id="KW-0325">Glycoprotein</keyword>
<organism evidence="8 9">
    <name type="scientific">Bugula neritina</name>
    <name type="common">Brown bryozoan</name>
    <name type="synonym">Sertularia neritina</name>
    <dbReference type="NCBI Taxonomy" id="10212"/>
    <lineage>
        <taxon>Eukaryota</taxon>
        <taxon>Metazoa</taxon>
        <taxon>Spiralia</taxon>
        <taxon>Lophotrochozoa</taxon>
        <taxon>Bryozoa</taxon>
        <taxon>Gymnolaemata</taxon>
        <taxon>Cheilostomatida</taxon>
        <taxon>Flustrina</taxon>
        <taxon>Buguloidea</taxon>
        <taxon>Bugulidae</taxon>
        <taxon>Bugula</taxon>
    </lineage>
</organism>
<evidence type="ECO:0000256" key="1">
    <source>
        <dbReference type="ARBA" id="ARBA00022729"/>
    </source>
</evidence>
<gene>
    <name evidence="8" type="ORF">EB796_007801</name>
</gene>
<dbReference type="Gene3D" id="2.60.40.10">
    <property type="entry name" value="Immunoglobulins"/>
    <property type="match status" value="1"/>
</dbReference>
<protein>
    <submittedName>
        <fullName evidence="8">LAMB1</fullName>
    </submittedName>
</protein>
<feature type="chain" id="PRO_5029741310" evidence="6">
    <location>
        <begin position="31"/>
        <end position="346"/>
    </location>
</feature>
<evidence type="ECO:0000313" key="9">
    <source>
        <dbReference type="Proteomes" id="UP000593567"/>
    </source>
</evidence>
<dbReference type="Proteomes" id="UP000593567">
    <property type="component" value="Unassembled WGS sequence"/>
</dbReference>
<evidence type="ECO:0000256" key="5">
    <source>
        <dbReference type="ARBA" id="ARBA00023292"/>
    </source>
</evidence>
<proteinExistence type="predicted"/>
<dbReference type="InterPro" id="IPR013783">
    <property type="entry name" value="Ig-like_fold"/>
</dbReference>
<keyword evidence="3" id="KW-1015">Disulfide bond</keyword>
<keyword evidence="1 6" id="KW-0732">Signal</keyword>
<evidence type="ECO:0000313" key="8">
    <source>
        <dbReference type="EMBL" id="KAF6033897.1"/>
    </source>
</evidence>
<dbReference type="GO" id="GO:0005604">
    <property type="term" value="C:basement membrane"/>
    <property type="evidence" value="ECO:0007669"/>
    <property type="project" value="UniProtKB-ARBA"/>
</dbReference>
<evidence type="ECO:0000256" key="3">
    <source>
        <dbReference type="ARBA" id="ARBA00023157"/>
    </source>
</evidence>
<sequence>MVCLPTLPESLLLQLRFCVLVASFSATNIAQIIQEECPHPDKNYDAAVLGHINMTRPPSGISQLNVTSTGAYSIDIAWSDPMFNFNGTVPTPCHFYLNISYTPSQKGSHTRTTHMNLNITMRSASVTKLTPSTLVTLGLSTCLLMPAAGSSKRGFICTEPLEVTEQTAAASDSCSLGFYNNSMDGCVPCQCNNNSQLCQSVTGKCLDCLFASDGDQCETCLQGYVLSEDGRCVHARLSTSPGYNMELDNGMTSSPTKPTRADILSTVKNQPIKTTSALVTPPVTIIVTSFWTVQLEANNQPTIAYSDITDQHNTREDNKLIENDYMSRFTEHEFVTDENPYRPITA</sequence>
<evidence type="ECO:0000256" key="4">
    <source>
        <dbReference type="ARBA" id="ARBA00023180"/>
    </source>
</evidence>
<dbReference type="SMART" id="SM00180">
    <property type="entry name" value="EGF_Lam"/>
    <property type="match status" value="1"/>
</dbReference>
<dbReference type="FunFam" id="2.10.25.10:FF:000188">
    <property type="entry name" value="Laminin subunit gamma 2"/>
    <property type="match status" value="1"/>
</dbReference>
<dbReference type="Pfam" id="PF00053">
    <property type="entry name" value="EGF_laminin"/>
    <property type="match status" value="1"/>
</dbReference>
<dbReference type="InterPro" id="IPR002049">
    <property type="entry name" value="LE_dom"/>
</dbReference>
<keyword evidence="2" id="KW-0677">Repeat</keyword>
<dbReference type="Gene3D" id="2.10.25.10">
    <property type="entry name" value="Laminin"/>
    <property type="match status" value="1"/>
</dbReference>
<accession>A0A7J7K6M4</accession>
<evidence type="ECO:0000256" key="6">
    <source>
        <dbReference type="SAM" id="SignalP"/>
    </source>
</evidence>
<feature type="domain" description="Laminin EGF-like" evidence="7">
    <location>
        <begin position="189"/>
        <end position="232"/>
    </location>
</feature>
<feature type="signal peptide" evidence="6">
    <location>
        <begin position="1"/>
        <end position="30"/>
    </location>
</feature>